<dbReference type="InterPro" id="IPR034291">
    <property type="entry name" value="TMP_synthase"/>
</dbReference>
<dbReference type="SUPFAM" id="SSF51391">
    <property type="entry name" value="Thiamin phosphate synthase"/>
    <property type="match status" value="1"/>
</dbReference>
<keyword evidence="5 9" id="KW-0784">Thiamine biosynthesis</keyword>
<dbReference type="PANTHER" id="PTHR20857">
    <property type="entry name" value="THIAMINE-PHOSPHATE PYROPHOSPHORYLASE"/>
    <property type="match status" value="1"/>
</dbReference>
<evidence type="ECO:0000256" key="1">
    <source>
        <dbReference type="ARBA" id="ARBA00005165"/>
    </source>
</evidence>
<comment type="caution">
    <text evidence="13">The sequence shown here is derived from an EMBL/GenBank/DDBJ whole genome shotgun (WGS) entry which is preliminary data.</text>
</comment>
<dbReference type="GO" id="GO:0009228">
    <property type="term" value="P:thiamine biosynthetic process"/>
    <property type="evidence" value="ECO:0007669"/>
    <property type="project" value="UniProtKB-KW"/>
</dbReference>
<name>A0A3M8D1F3_9BACL</name>
<keyword evidence="14" id="KW-1185">Reference proteome</keyword>
<evidence type="ECO:0000259" key="12">
    <source>
        <dbReference type="Pfam" id="PF02581"/>
    </source>
</evidence>
<dbReference type="InterPro" id="IPR036206">
    <property type="entry name" value="ThiamineP_synth_sf"/>
</dbReference>
<feature type="binding site" evidence="9">
    <location>
        <begin position="136"/>
        <end position="138"/>
    </location>
    <ligand>
        <name>2-[(2R,5Z)-2-carboxy-4-methylthiazol-5(2H)-ylidene]ethyl phosphate</name>
        <dbReference type="ChEBI" id="CHEBI:62899"/>
    </ligand>
</feature>
<proteinExistence type="inferred from homology"/>
<evidence type="ECO:0000256" key="8">
    <source>
        <dbReference type="ARBA" id="ARBA00047883"/>
    </source>
</evidence>
<dbReference type="Pfam" id="PF02581">
    <property type="entry name" value="TMP-TENI"/>
    <property type="match status" value="1"/>
</dbReference>
<dbReference type="NCBIfam" id="TIGR00693">
    <property type="entry name" value="thiE"/>
    <property type="match status" value="1"/>
</dbReference>
<feature type="domain" description="Thiamine phosphate synthase/TenI" evidence="12">
    <location>
        <begin position="7"/>
        <end position="191"/>
    </location>
</feature>
<comment type="catalytic activity">
    <reaction evidence="6 9 10">
        <text>4-methyl-5-(2-phosphooxyethyl)-thiazole + 4-amino-2-methyl-5-(diphosphooxymethyl)pyrimidine + H(+) = thiamine phosphate + diphosphate</text>
        <dbReference type="Rhea" id="RHEA:22328"/>
        <dbReference type="ChEBI" id="CHEBI:15378"/>
        <dbReference type="ChEBI" id="CHEBI:33019"/>
        <dbReference type="ChEBI" id="CHEBI:37575"/>
        <dbReference type="ChEBI" id="CHEBI:57841"/>
        <dbReference type="ChEBI" id="CHEBI:58296"/>
        <dbReference type="EC" id="2.5.1.3"/>
    </reaction>
</comment>
<evidence type="ECO:0000256" key="2">
    <source>
        <dbReference type="ARBA" id="ARBA00022679"/>
    </source>
</evidence>
<sequence>MHKQLALYLVMGSVNCENSSPEDVLRDAIAGGITLFQFREKGPRALEGTAKLELGRRLFRICHEHGIPFIVNDDVELMLALNADGLHIGQEDGSARAMRNRIGDKILGISAHNLSEARAALADGADYLGVGPMYETQTKPDIREVRGPEVIREIRGAGIACPIVGIGGITHGKAAPVIDAGADGVAVITAITQASAPLEAARNLRNEVRSR</sequence>
<evidence type="ECO:0000256" key="6">
    <source>
        <dbReference type="ARBA" id="ARBA00047334"/>
    </source>
</evidence>
<dbReference type="UniPathway" id="UPA00060">
    <property type="reaction ID" value="UER00141"/>
</dbReference>
<feature type="binding site" evidence="9">
    <location>
        <position position="168"/>
    </location>
    <ligand>
        <name>2-[(2R,5Z)-2-carboxy-4-methylthiazol-5(2H)-ylidene]ethyl phosphate</name>
        <dbReference type="ChEBI" id="CHEBI:62899"/>
    </ligand>
</feature>
<organism evidence="13 14">
    <name type="scientific">Brevibacillus fluminis</name>
    <dbReference type="NCBI Taxonomy" id="511487"/>
    <lineage>
        <taxon>Bacteria</taxon>
        <taxon>Bacillati</taxon>
        <taxon>Bacillota</taxon>
        <taxon>Bacilli</taxon>
        <taxon>Bacillales</taxon>
        <taxon>Paenibacillaceae</taxon>
        <taxon>Brevibacillus</taxon>
    </lineage>
</organism>
<comment type="pathway">
    <text evidence="1 9 11">Cofactor biosynthesis; thiamine diphosphate biosynthesis; thiamine phosphate from 4-amino-2-methyl-5-diphosphomethylpyrimidine and 4-methyl-5-(2-phosphoethyl)-thiazole: step 1/1.</text>
</comment>
<evidence type="ECO:0000256" key="4">
    <source>
        <dbReference type="ARBA" id="ARBA00022842"/>
    </source>
</evidence>
<dbReference type="HAMAP" id="MF_00097">
    <property type="entry name" value="TMP_synthase"/>
    <property type="match status" value="1"/>
</dbReference>
<dbReference type="InterPro" id="IPR022998">
    <property type="entry name" value="ThiamineP_synth_TenI"/>
</dbReference>
<keyword evidence="3 9" id="KW-0479">Metal-binding</keyword>
<feature type="binding site" evidence="9">
    <location>
        <begin position="188"/>
        <end position="189"/>
    </location>
    <ligand>
        <name>2-[(2R,5Z)-2-carboxy-4-methylthiazol-5(2H)-ylidene]ethyl phosphate</name>
        <dbReference type="ChEBI" id="CHEBI:62899"/>
    </ligand>
</feature>
<evidence type="ECO:0000256" key="7">
    <source>
        <dbReference type="ARBA" id="ARBA00047851"/>
    </source>
</evidence>
<dbReference type="Gene3D" id="3.20.20.70">
    <property type="entry name" value="Aldolase class I"/>
    <property type="match status" value="1"/>
</dbReference>
<comment type="catalytic activity">
    <reaction evidence="7 9 10">
        <text>2-(2-carboxy-4-methylthiazol-5-yl)ethyl phosphate + 4-amino-2-methyl-5-(diphosphooxymethyl)pyrimidine + 2 H(+) = thiamine phosphate + CO2 + diphosphate</text>
        <dbReference type="Rhea" id="RHEA:47848"/>
        <dbReference type="ChEBI" id="CHEBI:15378"/>
        <dbReference type="ChEBI" id="CHEBI:16526"/>
        <dbReference type="ChEBI" id="CHEBI:33019"/>
        <dbReference type="ChEBI" id="CHEBI:37575"/>
        <dbReference type="ChEBI" id="CHEBI:57841"/>
        <dbReference type="ChEBI" id="CHEBI:62890"/>
        <dbReference type="EC" id="2.5.1.3"/>
    </reaction>
</comment>
<feature type="binding site" evidence="9">
    <location>
        <position position="139"/>
    </location>
    <ligand>
        <name>4-amino-2-methyl-5-(diphosphooxymethyl)pyrimidine</name>
        <dbReference type="ChEBI" id="CHEBI:57841"/>
    </ligand>
</feature>
<evidence type="ECO:0000256" key="5">
    <source>
        <dbReference type="ARBA" id="ARBA00022977"/>
    </source>
</evidence>
<dbReference type="EC" id="2.5.1.3" evidence="9"/>
<evidence type="ECO:0000313" key="14">
    <source>
        <dbReference type="Proteomes" id="UP000271031"/>
    </source>
</evidence>
<dbReference type="PANTHER" id="PTHR20857:SF15">
    <property type="entry name" value="THIAMINE-PHOSPHATE SYNTHASE"/>
    <property type="match status" value="1"/>
</dbReference>
<dbReference type="Proteomes" id="UP000271031">
    <property type="component" value="Unassembled WGS sequence"/>
</dbReference>
<evidence type="ECO:0000313" key="13">
    <source>
        <dbReference type="EMBL" id="RNB81015.1"/>
    </source>
</evidence>
<dbReference type="InterPro" id="IPR013785">
    <property type="entry name" value="Aldolase_TIM"/>
</dbReference>
<comment type="cofactor">
    <cofactor evidence="9">
        <name>Mg(2+)</name>
        <dbReference type="ChEBI" id="CHEBI:18420"/>
    </cofactor>
    <text evidence="9">Binds 1 Mg(2+) ion per subunit.</text>
</comment>
<dbReference type="GO" id="GO:0004789">
    <property type="term" value="F:thiamine-phosphate diphosphorylase activity"/>
    <property type="evidence" value="ECO:0007669"/>
    <property type="project" value="UniProtKB-UniRule"/>
</dbReference>
<dbReference type="GO" id="GO:0009229">
    <property type="term" value="P:thiamine diphosphate biosynthetic process"/>
    <property type="evidence" value="ECO:0007669"/>
    <property type="project" value="UniProtKB-UniRule"/>
</dbReference>
<comment type="function">
    <text evidence="9">Condenses 4-methyl-5-(beta-hydroxyethyl)thiazole monophosphate (THZ-P) and 2-methyl-4-amino-5-hydroxymethyl pyrimidine pyrophosphate (HMP-PP) to form thiamine monophosphate (TMP).</text>
</comment>
<evidence type="ECO:0000256" key="3">
    <source>
        <dbReference type="ARBA" id="ARBA00022723"/>
    </source>
</evidence>
<keyword evidence="2 9" id="KW-0808">Transferase</keyword>
<comment type="catalytic activity">
    <reaction evidence="8 9 10">
        <text>2-[(2R,5Z)-2-carboxy-4-methylthiazol-5(2H)-ylidene]ethyl phosphate + 4-amino-2-methyl-5-(diphosphooxymethyl)pyrimidine + 2 H(+) = thiamine phosphate + CO2 + diphosphate</text>
        <dbReference type="Rhea" id="RHEA:47844"/>
        <dbReference type="ChEBI" id="CHEBI:15378"/>
        <dbReference type="ChEBI" id="CHEBI:16526"/>
        <dbReference type="ChEBI" id="CHEBI:33019"/>
        <dbReference type="ChEBI" id="CHEBI:37575"/>
        <dbReference type="ChEBI" id="CHEBI:57841"/>
        <dbReference type="ChEBI" id="CHEBI:62899"/>
        <dbReference type="EC" id="2.5.1.3"/>
    </reaction>
</comment>
<protein>
    <recommendedName>
        <fullName evidence="9">Thiamine-phosphate synthase</fullName>
        <shortName evidence="9">TP synthase</shortName>
        <shortName evidence="9">TPS</shortName>
        <ecNumber evidence="9">2.5.1.3</ecNumber>
    </recommendedName>
    <alternativeName>
        <fullName evidence="9">Thiamine-phosphate pyrophosphorylase</fullName>
        <shortName evidence="9">TMP pyrophosphorylase</shortName>
        <shortName evidence="9">TMP-PPase</shortName>
    </alternativeName>
</protein>
<evidence type="ECO:0000256" key="9">
    <source>
        <dbReference type="HAMAP-Rule" id="MF_00097"/>
    </source>
</evidence>
<dbReference type="EMBL" id="RHHQ01000024">
    <property type="protein sequence ID" value="RNB81015.1"/>
    <property type="molecule type" value="Genomic_DNA"/>
</dbReference>
<evidence type="ECO:0000256" key="11">
    <source>
        <dbReference type="RuleBase" id="RU004253"/>
    </source>
</evidence>
<dbReference type="OrthoDB" id="9812206at2"/>
<feature type="binding site" evidence="9">
    <location>
        <position position="92"/>
    </location>
    <ligand>
        <name>Mg(2+)</name>
        <dbReference type="ChEBI" id="CHEBI:18420"/>
    </ligand>
</feature>
<dbReference type="GO" id="GO:0005737">
    <property type="term" value="C:cytoplasm"/>
    <property type="evidence" value="ECO:0007669"/>
    <property type="project" value="TreeGrafter"/>
</dbReference>
<feature type="binding site" evidence="9">
    <location>
        <begin position="37"/>
        <end position="41"/>
    </location>
    <ligand>
        <name>4-amino-2-methyl-5-(diphosphooxymethyl)pyrimidine</name>
        <dbReference type="ChEBI" id="CHEBI:57841"/>
    </ligand>
</feature>
<feature type="binding site" evidence="9">
    <location>
        <position position="72"/>
    </location>
    <ligand>
        <name>4-amino-2-methyl-5-(diphosphooxymethyl)pyrimidine</name>
        <dbReference type="ChEBI" id="CHEBI:57841"/>
    </ligand>
</feature>
<dbReference type="CDD" id="cd00564">
    <property type="entry name" value="TMP_TenI"/>
    <property type="match status" value="1"/>
</dbReference>
<dbReference type="FunFam" id="3.20.20.70:FF:000096">
    <property type="entry name" value="Thiamine-phosphate synthase"/>
    <property type="match status" value="1"/>
</dbReference>
<accession>A0A3M8D1F3</accession>
<gene>
    <name evidence="9" type="primary">thiE</name>
    <name evidence="13" type="ORF">EDM56_26865</name>
</gene>
<dbReference type="GO" id="GO:0000287">
    <property type="term" value="F:magnesium ion binding"/>
    <property type="evidence" value="ECO:0007669"/>
    <property type="project" value="UniProtKB-UniRule"/>
</dbReference>
<reference evidence="13 14" key="1">
    <citation type="submission" date="2018-10" db="EMBL/GenBank/DDBJ databases">
        <title>Phylogenomics of Brevibacillus.</title>
        <authorList>
            <person name="Dunlap C."/>
        </authorList>
    </citation>
    <scope>NUCLEOTIDE SEQUENCE [LARGE SCALE GENOMIC DNA]</scope>
    <source>
        <strain evidence="13 14">JCM 15716</strain>
    </source>
</reference>
<dbReference type="AlphaFoldDB" id="A0A3M8D1F3"/>
<comment type="similarity">
    <text evidence="9 10">Belongs to the thiamine-phosphate synthase family.</text>
</comment>
<evidence type="ECO:0000256" key="10">
    <source>
        <dbReference type="RuleBase" id="RU003826"/>
    </source>
</evidence>
<feature type="binding site" evidence="9">
    <location>
        <position position="73"/>
    </location>
    <ligand>
        <name>Mg(2+)</name>
        <dbReference type="ChEBI" id="CHEBI:18420"/>
    </ligand>
</feature>
<feature type="binding site" evidence="9">
    <location>
        <position position="110"/>
    </location>
    <ligand>
        <name>4-amino-2-methyl-5-(diphosphooxymethyl)pyrimidine</name>
        <dbReference type="ChEBI" id="CHEBI:57841"/>
    </ligand>
</feature>
<keyword evidence="4 9" id="KW-0460">Magnesium</keyword>